<dbReference type="EMBL" id="HACG01031315">
    <property type="protein sequence ID" value="CEK78180.1"/>
    <property type="molecule type" value="Transcribed_RNA"/>
</dbReference>
<reference evidence="2" key="1">
    <citation type="submission" date="2014-12" db="EMBL/GenBank/DDBJ databases">
        <title>Insight into the proteome of Arion vulgaris.</title>
        <authorList>
            <person name="Aradska J."/>
            <person name="Bulat T."/>
            <person name="Smidak R."/>
            <person name="Sarate P."/>
            <person name="Gangsoo J."/>
            <person name="Sialana F."/>
            <person name="Bilban M."/>
            <person name="Lubec G."/>
        </authorList>
    </citation>
    <scope>NUCLEOTIDE SEQUENCE</scope>
    <source>
        <tissue evidence="2">Skin</tissue>
    </source>
</reference>
<accession>A0A0B7ADY6</accession>
<proteinExistence type="predicted"/>
<protein>
    <recommendedName>
        <fullName evidence="3">Secreted protein</fullName>
    </recommendedName>
</protein>
<evidence type="ECO:0008006" key="3">
    <source>
        <dbReference type="Google" id="ProtNLM"/>
    </source>
</evidence>
<sequence length="88" mass="10024">MFFKIITWSAVCLPILTDFTLPQVLLHAHLNSGLMFYRLSSIGLGTRSRLLGDLWKNIQMAPPGNEPGTFVTRDEHITFTPQKRPRRG</sequence>
<evidence type="ECO:0000313" key="2">
    <source>
        <dbReference type="EMBL" id="CEK78180.1"/>
    </source>
</evidence>
<feature type="signal peptide" evidence="1">
    <location>
        <begin position="1"/>
        <end position="22"/>
    </location>
</feature>
<keyword evidence="1" id="KW-0732">Signal</keyword>
<evidence type="ECO:0000256" key="1">
    <source>
        <dbReference type="SAM" id="SignalP"/>
    </source>
</evidence>
<name>A0A0B7ADY6_9EUPU</name>
<dbReference type="AlphaFoldDB" id="A0A0B7ADY6"/>
<organism evidence="2">
    <name type="scientific">Arion vulgaris</name>
    <dbReference type="NCBI Taxonomy" id="1028688"/>
    <lineage>
        <taxon>Eukaryota</taxon>
        <taxon>Metazoa</taxon>
        <taxon>Spiralia</taxon>
        <taxon>Lophotrochozoa</taxon>
        <taxon>Mollusca</taxon>
        <taxon>Gastropoda</taxon>
        <taxon>Heterobranchia</taxon>
        <taxon>Euthyneura</taxon>
        <taxon>Panpulmonata</taxon>
        <taxon>Eupulmonata</taxon>
        <taxon>Stylommatophora</taxon>
        <taxon>Helicina</taxon>
        <taxon>Arionoidea</taxon>
        <taxon>Arionidae</taxon>
        <taxon>Arion</taxon>
    </lineage>
</organism>
<gene>
    <name evidence="2" type="primary">ORF108721</name>
</gene>
<feature type="chain" id="PRO_5002111281" description="Secreted protein" evidence="1">
    <location>
        <begin position="23"/>
        <end position="88"/>
    </location>
</feature>